<keyword evidence="4" id="KW-0472">Membrane</keyword>
<feature type="domain" description="HTH luxR-type" evidence="5">
    <location>
        <begin position="2"/>
        <end position="67"/>
    </location>
</feature>
<dbReference type="PANTHER" id="PTHR44688">
    <property type="entry name" value="DNA-BINDING TRANSCRIPTIONAL ACTIVATOR DEVR_DOSR"/>
    <property type="match status" value="1"/>
</dbReference>
<dbReference type="RefSeq" id="WP_381511443.1">
    <property type="nucleotide sequence ID" value="NZ_JBHUEL010000003.1"/>
</dbReference>
<reference evidence="7" key="1">
    <citation type="journal article" date="2019" name="Int. J. Syst. Evol. Microbiol.">
        <title>The Global Catalogue of Microorganisms (GCM) 10K type strain sequencing project: providing services to taxonomists for standard genome sequencing and annotation.</title>
        <authorList>
            <consortium name="The Broad Institute Genomics Platform"/>
            <consortium name="The Broad Institute Genome Sequencing Center for Infectious Disease"/>
            <person name="Wu L."/>
            <person name="Ma J."/>
        </authorList>
    </citation>
    <scope>NUCLEOTIDE SEQUENCE [LARGE SCALE GENOMIC DNA]</scope>
    <source>
        <strain evidence="7">CGMCC 1.12449</strain>
    </source>
</reference>
<dbReference type="InterPro" id="IPR036388">
    <property type="entry name" value="WH-like_DNA-bd_sf"/>
</dbReference>
<comment type="caution">
    <text evidence="6">The sequence shown here is derived from an EMBL/GenBank/DDBJ whole genome shotgun (WGS) entry which is preliminary data.</text>
</comment>
<feature type="transmembrane region" description="Helical" evidence="4">
    <location>
        <begin position="126"/>
        <end position="148"/>
    </location>
</feature>
<keyword evidence="1" id="KW-0805">Transcription regulation</keyword>
<dbReference type="Proteomes" id="UP001597215">
    <property type="component" value="Unassembled WGS sequence"/>
</dbReference>
<keyword evidence="3" id="KW-0804">Transcription</keyword>
<evidence type="ECO:0000256" key="3">
    <source>
        <dbReference type="ARBA" id="ARBA00023163"/>
    </source>
</evidence>
<protein>
    <submittedName>
        <fullName evidence="6">LuxR C-terminal-related transcriptional regulator</fullName>
    </submittedName>
</protein>
<keyword evidence="7" id="KW-1185">Reference proteome</keyword>
<gene>
    <name evidence="6" type="ORF">ACFSAG_03520</name>
</gene>
<evidence type="ECO:0000259" key="5">
    <source>
        <dbReference type="PROSITE" id="PS50043"/>
    </source>
</evidence>
<dbReference type="EMBL" id="JBHUEL010000003">
    <property type="protein sequence ID" value="MFD1765907.1"/>
    <property type="molecule type" value="Genomic_DNA"/>
</dbReference>
<keyword evidence="2" id="KW-0238">DNA-binding</keyword>
<organism evidence="6 7">
    <name type="scientific">Sphingorhabdus buctiana</name>
    <dbReference type="NCBI Taxonomy" id="1508805"/>
    <lineage>
        <taxon>Bacteria</taxon>
        <taxon>Pseudomonadati</taxon>
        <taxon>Pseudomonadota</taxon>
        <taxon>Alphaproteobacteria</taxon>
        <taxon>Sphingomonadales</taxon>
        <taxon>Sphingomonadaceae</taxon>
        <taxon>Sphingorhabdus</taxon>
    </lineage>
</organism>
<evidence type="ECO:0000256" key="2">
    <source>
        <dbReference type="ARBA" id="ARBA00023125"/>
    </source>
</evidence>
<evidence type="ECO:0000256" key="1">
    <source>
        <dbReference type="ARBA" id="ARBA00023015"/>
    </source>
</evidence>
<dbReference type="SUPFAM" id="SSF46894">
    <property type="entry name" value="C-terminal effector domain of the bipartite response regulators"/>
    <property type="match status" value="1"/>
</dbReference>
<evidence type="ECO:0000256" key="4">
    <source>
        <dbReference type="SAM" id="Phobius"/>
    </source>
</evidence>
<dbReference type="PRINTS" id="PR00038">
    <property type="entry name" value="HTHLUXR"/>
</dbReference>
<dbReference type="InterPro" id="IPR000792">
    <property type="entry name" value="Tscrpt_reg_LuxR_C"/>
</dbReference>
<evidence type="ECO:0000313" key="6">
    <source>
        <dbReference type="EMBL" id="MFD1765907.1"/>
    </source>
</evidence>
<keyword evidence="4" id="KW-0812">Transmembrane</keyword>
<dbReference type="Pfam" id="PF00196">
    <property type="entry name" value="GerE"/>
    <property type="match status" value="1"/>
</dbReference>
<dbReference type="PROSITE" id="PS50043">
    <property type="entry name" value="HTH_LUXR_2"/>
    <property type="match status" value="1"/>
</dbReference>
<sequence length="152" mass="16229">MDQQSVERLTDRQKDCLRLVARGFTSKEIGRLLELSPSTVDNHVTAAVQQLGAANRGAAARALADLELGQKLPSQPQHLAQSRRTAILATETGGTNWSRNALQLLAPPPVGGKHNDLDGTSRTLRILQVAVLATASVIALTILVSGLFRTFG</sequence>
<dbReference type="Gene3D" id="1.10.10.10">
    <property type="entry name" value="Winged helix-like DNA-binding domain superfamily/Winged helix DNA-binding domain"/>
    <property type="match status" value="1"/>
</dbReference>
<accession>A0ABW4MEB3</accession>
<dbReference type="SMART" id="SM00421">
    <property type="entry name" value="HTH_LUXR"/>
    <property type="match status" value="1"/>
</dbReference>
<dbReference type="CDD" id="cd06170">
    <property type="entry name" value="LuxR_C_like"/>
    <property type="match status" value="1"/>
</dbReference>
<name>A0ABW4MEB3_9SPHN</name>
<proteinExistence type="predicted"/>
<dbReference type="PANTHER" id="PTHR44688:SF16">
    <property type="entry name" value="DNA-BINDING TRANSCRIPTIONAL ACTIVATOR DEVR_DOSR"/>
    <property type="match status" value="1"/>
</dbReference>
<evidence type="ECO:0000313" key="7">
    <source>
        <dbReference type="Proteomes" id="UP001597215"/>
    </source>
</evidence>
<keyword evidence="4" id="KW-1133">Transmembrane helix</keyword>
<dbReference type="InterPro" id="IPR016032">
    <property type="entry name" value="Sig_transdc_resp-reg_C-effctor"/>
</dbReference>